<dbReference type="AlphaFoldDB" id="W4QYT8"/>
<dbReference type="eggNOG" id="COG0564">
    <property type="taxonomic scope" value="Bacteria"/>
</dbReference>
<sequence>MSNYVALLNWKVEDDWNNQLLRLFLKEKCHISKRALADIKFNDGLILVNNQEVTVRTTLRTGDHVQIGLPNEQISTTLVPEFVPLDIGYEDDHLLVVNKTAGMPTIPSREHPTGSLANAIIGYYSMNHHPATFHAVNRLDKDTSGLLIIAKHRLAHDRLSKLQQSGKVNRYYTAVVKGELPTNTGTIDAPIGRDPESIIKRMVTDSGKRAITHYSVVNQGNNNKVVEIKLETGRTHQIRVHFSYLGFPLLGDDLYGGNTEEIQRQALHCHKVEFMHPFTDELINISQGVPEDMRKLVVN</sequence>
<evidence type="ECO:0000256" key="4">
    <source>
        <dbReference type="PIRSR" id="PIRSR606225-1"/>
    </source>
</evidence>
<dbReference type="EMBL" id="BAUV01000052">
    <property type="protein sequence ID" value="GAE37067.1"/>
    <property type="molecule type" value="Genomic_DNA"/>
</dbReference>
<comment type="catalytic activity">
    <reaction evidence="1 5">
        <text>a uridine in RNA = a pseudouridine in RNA</text>
        <dbReference type="Rhea" id="RHEA:48348"/>
        <dbReference type="Rhea" id="RHEA-COMP:12068"/>
        <dbReference type="Rhea" id="RHEA-COMP:12069"/>
        <dbReference type="ChEBI" id="CHEBI:65314"/>
        <dbReference type="ChEBI" id="CHEBI:65315"/>
    </reaction>
</comment>
<dbReference type="PROSITE" id="PS01129">
    <property type="entry name" value="PSI_RLU"/>
    <property type="match status" value="1"/>
</dbReference>
<dbReference type="SUPFAM" id="SSF55120">
    <property type="entry name" value="Pseudouridine synthase"/>
    <property type="match status" value="1"/>
</dbReference>
<dbReference type="NCBIfam" id="TIGR00005">
    <property type="entry name" value="rluA_subfam"/>
    <property type="match status" value="1"/>
</dbReference>
<dbReference type="Pfam" id="PF00849">
    <property type="entry name" value="PseudoU_synth_2"/>
    <property type="match status" value="1"/>
</dbReference>
<keyword evidence="8" id="KW-1185">Reference proteome</keyword>
<dbReference type="GO" id="GO:0140098">
    <property type="term" value="F:catalytic activity, acting on RNA"/>
    <property type="evidence" value="ECO:0007669"/>
    <property type="project" value="UniProtKB-ARBA"/>
</dbReference>
<evidence type="ECO:0000259" key="6">
    <source>
        <dbReference type="Pfam" id="PF00849"/>
    </source>
</evidence>
<gene>
    <name evidence="7" type="ORF">JCM9157_4310</name>
</gene>
<dbReference type="Proteomes" id="UP000018896">
    <property type="component" value="Unassembled WGS sequence"/>
</dbReference>
<dbReference type="InterPro" id="IPR006224">
    <property type="entry name" value="PsdUridine_synth_RluA-like_CS"/>
</dbReference>
<dbReference type="STRING" id="1236973.JCM9157_4310"/>
<dbReference type="Gene3D" id="3.30.2350.10">
    <property type="entry name" value="Pseudouridine synthase"/>
    <property type="match status" value="1"/>
</dbReference>
<dbReference type="InterPro" id="IPR006145">
    <property type="entry name" value="PsdUridine_synth_RsuA/RluA"/>
</dbReference>
<dbReference type="GO" id="GO:0000455">
    <property type="term" value="P:enzyme-directed rRNA pseudouridine synthesis"/>
    <property type="evidence" value="ECO:0007669"/>
    <property type="project" value="TreeGrafter"/>
</dbReference>
<evidence type="ECO:0000313" key="7">
    <source>
        <dbReference type="EMBL" id="GAE37067.1"/>
    </source>
</evidence>
<dbReference type="OrthoDB" id="9807829at2"/>
<feature type="domain" description="Pseudouridine synthase RsuA/RluA-like" evidence="6">
    <location>
        <begin position="93"/>
        <end position="243"/>
    </location>
</feature>
<name>W4QYT8_HALA3</name>
<dbReference type="FunFam" id="3.30.2350.10:FF:000005">
    <property type="entry name" value="Pseudouridine synthase"/>
    <property type="match status" value="1"/>
</dbReference>
<dbReference type="GO" id="GO:0003723">
    <property type="term" value="F:RNA binding"/>
    <property type="evidence" value="ECO:0007669"/>
    <property type="project" value="InterPro"/>
</dbReference>
<evidence type="ECO:0000313" key="8">
    <source>
        <dbReference type="Proteomes" id="UP000018896"/>
    </source>
</evidence>
<evidence type="ECO:0000256" key="2">
    <source>
        <dbReference type="ARBA" id="ARBA00010876"/>
    </source>
</evidence>
<feature type="active site" evidence="4">
    <location>
        <position position="140"/>
    </location>
</feature>
<keyword evidence="3 5" id="KW-0413">Isomerase</keyword>
<evidence type="ECO:0000256" key="3">
    <source>
        <dbReference type="ARBA" id="ARBA00023235"/>
    </source>
</evidence>
<dbReference type="PANTHER" id="PTHR21600:SF35">
    <property type="entry name" value="PSEUDOURIDINE SYNTHASE"/>
    <property type="match status" value="1"/>
</dbReference>
<proteinExistence type="inferred from homology"/>
<dbReference type="PANTHER" id="PTHR21600">
    <property type="entry name" value="MITOCHONDRIAL RNA PSEUDOURIDINE SYNTHASE"/>
    <property type="match status" value="1"/>
</dbReference>
<reference evidence="7 8" key="1">
    <citation type="journal article" date="2014" name="Genome Announc.">
        <title>Draft Genome Sequences of Three Alkaliphilic Bacillus Strains, Bacillus wakoensis JCM 9140T, Bacillus akibai JCM 9157T, and Bacillus hemicellulosilyticus JCM 9152T.</title>
        <authorList>
            <person name="Yuki M."/>
            <person name="Oshima K."/>
            <person name="Suda W."/>
            <person name="Oshida Y."/>
            <person name="Kitamura K."/>
            <person name="Iida T."/>
            <person name="Hattori M."/>
            <person name="Ohkuma M."/>
        </authorList>
    </citation>
    <scope>NUCLEOTIDE SEQUENCE [LARGE SCALE GENOMIC DNA]</scope>
    <source>
        <strain evidence="7 8">JCM 9157</strain>
    </source>
</reference>
<dbReference type="InterPro" id="IPR020103">
    <property type="entry name" value="PsdUridine_synth_cat_dom_sf"/>
</dbReference>
<organism evidence="7 8">
    <name type="scientific">Halalkalibacter akibai (strain ATCC 43226 / DSM 21942 / CIP 109018 / JCM 9157 / 1139)</name>
    <name type="common">Bacillus akibai</name>
    <dbReference type="NCBI Taxonomy" id="1236973"/>
    <lineage>
        <taxon>Bacteria</taxon>
        <taxon>Bacillati</taxon>
        <taxon>Bacillota</taxon>
        <taxon>Bacilli</taxon>
        <taxon>Bacillales</taxon>
        <taxon>Bacillaceae</taxon>
        <taxon>Halalkalibacter</taxon>
    </lineage>
</organism>
<dbReference type="RefSeq" id="WP_148296920.1">
    <property type="nucleotide sequence ID" value="NZ_BAUV01000052.1"/>
</dbReference>
<protein>
    <recommendedName>
        <fullName evidence="5">Pseudouridine synthase</fullName>
        <ecNumber evidence="5">5.4.99.-</ecNumber>
    </recommendedName>
</protein>
<dbReference type="CDD" id="cd02869">
    <property type="entry name" value="PseudoU_synth_RluA_like"/>
    <property type="match status" value="1"/>
</dbReference>
<dbReference type="InterPro" id="IPR050188">
    <property type="entry name" value="RluA_PseudoU_synthase"/>
</dbReference>
<comment type="function">
    <text evidence="5">Responsible for synthesis of pseudouridine from uracil.</text>
</comment>
<dbReference type="EC" id="5.4.99.-" evidence="5"/>
<comment type="caution">
    <text evidence="7">The sequence shown here is derived from an EMBL/GenBank/DDBJ whole genome shotgun (WGS) entry which is preliminary data.</text>
</comment>
<accession>W4QYT8</accession>
<dbReference type="SUPFAM" id="SSF55174">
    <property type="entry name" value="Alpha-L RNA-binding motif"/>
    <property type="match status" value="1"/>
</dbReference>
<dbReference type="InterPro" id="IPR006225">
    <property type="entry name" value="PsdUridine_synth_RluC/D"/>
</dbReference>
<comment type="similarity">
    <text evidence="2 5">Belongs to the pseudouridine synthase RluA family.</text>
</comment>
<evidence type="ECO:0000256" key="1">
    <source>
        <dbReference type="ARBA" id="ARBA00000073"/>
    </source>
</evidence>
<evidence type="ECO:0000256" key="5">
    <source>
        <dbReference type="RuleBase" id="RU362028"/>
    </source>
</evidence>
<dbReference type="GO" id="GO:0009982">
    <property type="term" value="F:pseudouridine synthase activity"/>
    <property type="evidence" value="ECO:0007669"/>
    <property type="project" value="InterPro"/>
</dbReference>